<sequence length="192" mass="19808">MQFTKLAAIVLPFLSQVAALDPLPANPLVAGAIVPTPAPQNVHVVRRDTESCATSRMNELSMLDPPTPPAALHGVRPTLSCTITAPASMSSEMVSYAVAAESYLSNMFAAADKHPNPAHCGGEVNMTVSAVYCSEPSITLQFTGTRANMTATSTVIANYAKITNIRLSAGVAKAVSHGLLAGAVGAAAFMVL</sequence>
<evidence type="ECO:0000313" key="3">
    <source>
        <dbReference type="Proteomes" id="UP000039046"/>
    </source>
</evidence>
<organism evidence="2 3">
    <name type="scientific">[Torrubiella] hemipterigena</name>
    <dbReference type="NCBI Taxonomy" id="1531966"/>
    <lineage>
        <taxon>Eukaryota</taxon>
        <taxon>Fungi</taxon>
        <taxon>Dikarya</taxon>
        <taxon>Ascomycota</taxon>
        <taxon>Pezizomycotina</taxon>
        <taxon>Sordariomycetes</taxon>
        <taxon>Hypocreomycetidae</taxon>
        <taxon>Hypocreales</taxon>
        <taxon>Clavicipitaceae</taxon>
        <taxon>Clavicipitaceae incertae sedis</taxon>
        <taxon>'Torrubiella' clade</taxon>
    </lineage>
</organism>
<name>A0A0A1TCD2_9HYPO</name>
<dbReference type="OrthoDB" id="4960012at2759"/>
<dbReference type="EMBL" id="CDHN01000004">
    <property type="protein sequence ID" value="CEJ92444.1"/>
    <property type="molecule type" value="Genomic_DNA"/>
</dbReference>
<dbReference type="HOGENOM" id="CLU_1435377_0_0_1"/>
<keyword evidence="3" id="KW-1185">Reference proteome</keyword>
<feature type="signal peptide" evidence="1">
    <location>
        <begin position="1"/>
        <end position="19"/>
    </location>
</feature>
<protein>
    <submittedName>
        <fullName evidence="2">Uncharacterized protein</fullName>
    </submittedName>
</protein>
<evidence type="ECO:0000313" key="2">
    <source>
        <dbReference type="EMBL" id="CEJ92444.1"/>
    </source>
</evidence>
<proteinExistence type="predicted"/>
<dbReference type="AlphaFoldDB" id="A0A0A1TCD2"/>
<accession>A0A0A1TCD2</accession>
<feature type="chain" id="PRO_5001990101" evidence="1">
    <location>
        <begin position="20"/>
        <end position="192"/>
    </location>
</feature>
<dbReference type="Proteomes" id="UP000039046">
    <property type="component" value="Unassembled WGS sequence"/>
</dbReference>
<keyword evidence="1" id="KW-0732">Signal</keyword>
<reference evidence="2 3" key="1">
    <citation type="journal article" date="2015" name="Genome Announc.">
        <title>Draft Genome Sequence and Gene Annotation of the Entomopathogenic Fungus Verticillium hemipterigenum.</title>
        <authorList>
            <person name="Horn F."/>
            <person name="Habel A."/>
            <person name="Scharf D.H."/>
            <person name="Dworschak J."/>
            <person name="Brakhage A.A."/>
            <person name="Guthke R."/>
            <person name="Hertweck C."/>
            <person name="Linde J."/>
        </authorList>
    </citation>
    <scope>NUCLEOTIDE SEQUENCE [LARGE SCALE GENOMIC DNA]</scope>
</reference>
<gene>
    <name evidence="2" type="ORF">VHEMI08097</name>
</gene>
<evidence type="ECO:0000256" key="1">
    <source>
        <dbReference type="SAM" id="SignalP"/>
    </source>
</evidence>